<dbReference type="Pfam" id="PF01547">
    <property type="entry name" value="SBP_bac_1"/>
    <property type="match status" value="1"/>
</dbReference>
<keyword evidence="7" id="KW-1185">Reference proteome</keyword>
<dbReference type="PANTHER" id="PTHR43649">
    <property type="entry name" value="ARABINOSE-BINDING PROTEIN-RELATED"/>
    <property type="match status" value="1"/>
</dbReference>
<keyword evidence="3" id="KW-0813">Transport</keyword>
<dbReference type="GO" id="GO:0042597">
    <property type="term" value="C:periplasmic space"/>
    <property type="evidence" value="ECO:0007669"/>
    <property type="project" value="UniProtKB-SubCell"/>
</dbReference>
<evidence type="ECO:0000313" key="6">
    <source>
        <dbReference type="EMBL" id="MBJ3778787.1"/>
    </source>
</evidence>
<proteinExistence type="inferred from homology"/>
<dbReference type="SUPFAM" id="SSF53850">
    <property type="entry name" value="Periplasmic binding protein-like II"/>
    <property type="match status" value="1"/>
</dbReference>
<protein>
    <submittedName>
        <fullName evidence="6">Extracellular solute-binding protein</fullName>
    </submittedName>
</protein>
<dbReference type="PANTHER" id="PTHR43649:SF34">
    <property type="entry name" value="ABC TRANSPORTER PERIPLASMIC-BINDING PROTEIN YCJN-RELATED"/>
    <property type="match status" value="1"/>
</dbReference>
<name>A0A934IRJ5_9HYPH</name>
<evidence type="ECO:0000256" key="3">
    <source>
        <dbReference type="ARBA" id="ARBA00022448"/>
    </source>
</evidence>
<evidence type="ECO:0000256" key="2">
    <source>
        <dbReference type="ARBA" id="ARBA00008520"/>
    </source>
</evidence>
<accession>A0A934IRJ5</accession>
<dbReference type="InterPro" id="IPR006059">
    <property type="entry name" value="SBP"/>
</dbReference>
<dbReference type="InterPro" id="IPR050490">
    <property type="entry name" value="Bact_solute-bd_prot1"/>
</dbReference>
<dbReference type="EMBL" id="JAEKJA010000040">
    <property type="protein sequence ID" value="MBJ3778787.1"/>
    <property type="molecule type" value="Genomic_DNA"/>
</dbReference>
<comment type="similarity">
    <text evidence="2">Belongs to the bacterial solute-binding protein 1 family.</text>
</comment>
<evidence type="ECO:0000256" key="1">
    <source>
        <dbReference type="ARBA" id="ARBA00004418"/>
    </source>
</evidence>
<dbReference type="Proteomes" id="UP000609531">
    <property type="component" value="Unassembled WGS sequence"/>
</dbReference>
<evidence type="ECO:0000256" key="4">
    <source>
        <dbReference type="ARBA" id="ARBA00022729"/>
    </source>
</evidence>
<evidence type="ECO:0000256" key="5">
    <source>
        <dbReference type="ARBA" id="ARBA00022764"/>
    </source>
</evidence>
<comment type="subcellular location">
    <subcellularLocation>
        <location evidence="1">Periplasm</location>
    </subcellularLocation>
</comment>
<keyword evidence="5" id="KW-0574">Periplasm</keyword>
<dbReference type="AlphaFoldDB" id="A0A934IRJ5"/>
<keyword evidence="4" id="KW-0732">Signal</keyword>
<gene>
    <name evidence="6" type="ORF">JCR33_24010</name>
</gene>
<dbReference type="Gene3D" id="3.40.190.10">
    <property type="entry name" value="Periplasmic binding protein-like II"/>
    <property type="match status" value="2"/>
</dbReference>
<evidence type="ECO:0000313" key="7">
    <source>
        <dbReference type="Proteomes" id="UP000609531"/>
    </source>
</evidence>
<reference evidence="6" key="1">
    <citation type="submission" date="2020-12" db="EMBL/GenBank/DDBJ databases">
        <title>Bacterial taxonomy.</title>
        <authorList>
            <person name="Pan X."/>
        </authorList>
    </citation>
    <scope>NUCLEOTIDE SEQUENCE</scope>
    <source>
        <strain evidence="6">B2012</strain>
    </source>
</reference>
<organism evidence="6 7">
    <name type="scientific">Acuticoccus mangrovi</name>
    <dbReference type="NCBI Taxonomy" id="2796142"/>
    <lineage>
        <taxon>Bacteria</taxon>
        <taxon>Pseudomonadati</taxon>
        <taxon>Pseudomonadota</taxon>
        <taxon>Alphaproteobacteria</taxon>
        <taxon>Hyphomicrobiales</taxon>
        <taxon>Amorphaceae</taxon>
        <taxon>Acuticoccus</taxon>
    </lineage>
</organism>
<sequence>MREALAPEKVASRALGTGLTRHEMLRFLDFIEEMQTEAGLVLPHSTPDAYLHITIHLMRNHIEGKLTTISTLAMASRAPYATAVRRIREMEADGLILSRPRTRTGKSFSLHPAPALIEAWQDYAHRIKLVVGRTVGLGEQEEGADYYFGGSYLKARIIPLPAIHTEPLKIAAPLRLLVHADPTFMAMDSLKRQLENVLGAQIRSRALSIDRLRLEVLRNAEAQASAYDIMAVDLPWIGELAEGGMVAPLDAFVEREGVNRSDFHPAGWNGARYRGAQYGIPIQTTPELLAYRTDLFEEAGIAPPDTTDALLDAARRLHRPERGLRGIAWNAARGTPLGHTFLMVMGAFGQPALDLPPLPDGFDASVAHQPLRPMFDTQEAAETADFLRALLEVSPKNILSMSWYERVVAYGDGEVAMAYTYTLLAPYFENDASRPAHGVTGFVPHPAGPHGRPIAPVGGYALALPANLAPERKEAVEKALGVLTSAEVSKLYIMSGSRACPRFSVNADPEVRALSPAITAMDTMARQGLLHYWPRPPAPRISGVIEICGEVFHEMLRGLVGPRDALAEVQRRTEALLNP</sequence>
<comment type="caution">
    <text evidence="6">The sequence shown here is derived from an EMBL/GenBank/DDBJ whole genome shotgun (WGS) entry which is preliminary data.</text>
</comment>